<reference evidence="2" key="1">
    <citation type="submission" date="2015-12" db="EMBL/GenBank/DDBJ databases">
        <title>Update maize B73 reference genome by single molecule sequencing technologies.</title>
        <authorList>
            <consortium name="Maize Genome Sequencing Project"/>
            <person name="Ware D."/>
        </authorList>
    </citation>
    <scope>NUCLEOTIDE SEQUENCE</scope>
    <source>
        <tissue evidence="2">Seedling</tissue>
    </source>
</reference>
<dbReference type="STRING" id="4577.A0A1D6Q143"/>
<name>A0A1D6Q143_MAIZE</name>
<accession>A0A1D6Q143</accession>
<dbReference type="PANTHER" id="PTHR31891:SF1">
    <property type="entry name" value="FORMAMIDASE C869.04-RELATED"/>
    <property type="match status" value="1"/>
</dbReference>
<protein>
    <submittedName>
        <fullName evidence="2">Acetamidase/Formamidase family protein</fullName>
    </submittedName>
</protein>
<evidence type="ECO:0000256" key="1">
    <source>
        <dbReference type="SAM" id="MobiDB-lite"/>
    </source>
</evidence>
<sequence length="240" mass="26112">MASVLEKIDEMLLLAVYNKVCTSLGASRRRWAPKPFVARSFKPPTTYSKPTPPRAMIGPVSSLSEPSPGPPSPSSSPSPAASSSGDEWGYTAIFERENGGGFLTDHFPTAGRPSGISKESMRTPLRYQIQEGTAGWHKVANEAARTIPGRENGGNCDIKNLSRGSKVYLPVFVEGANLSTGDMHFSQGDGEVSFCGAIEMSGFLELKFDMPRAYYHSRFEEESQDSAGVVLLLIQLPYWQ</sequence>
<feature type="region of interest" description="Disordered" evidence="1">
    <location>
        <begin position="38"/>
        <end position="86"/>
    </location>
</feature>
<dbReference type="Pfam" id="PF03069">
    <property type="entry name" value="FmdA_AmdA"/>
    <property type="match status" value="1"/>
</dbReference>
<gene>
    <name evidence="2" type="ORF">ZEAMMB73_Zm00001d050328</name>
</gene>
<dbReference type="Gene3D" id="2.60.120.580">
    <property type="entry name" value="Acetamidase/Formamidase-like domains"/>
    <property type="match status" value="1"/>
</dbReference>
<dbReference type="EMBL" id="CM000780">
    <property type="protein sequence ID" value="AQK52337.1"/>
    <property type="molecule type" value="Genomic_DNA"/>
</dbReference>
<feature type="compositionally biased region" description="Pro residues" evidence="1">
    <location>
        <begin position="67"/>
        <end position="76"/>
    </location>
</feature>
<proteinExistence type="predicted"/>
<dbReference type="IntAct" id="A0A1D6Q143">
    <property type="interactions" value="2"/>
</dbReference>
<dbReference type="SMR" id="A0A1D6Q143"/>
<organism evidence="2">
    <name type="scientific">Zea mays</name>
    <name type="common">Maize</name>
    <dbReference type="NCBI Taxonomy" id="4577"/>
    <lineage>
        <taxon>Eukaryota</taxon>
        <taxon>Viridiplantae</taxon>
        <taxon>Streptophyta</taxon>
        <taxon>Embryophyta</taxon>
        <taxon>Tracheophyta</taxon>
        <taxon>Spermatophyta</taxon>
        <taxon>Magnoliopsida</taxon>
        <taxon>Liliopsida</taxon>
        <taxon>Poales</taxon>
        <taxon>Poaceae</taxon>
        <taxon>PACMAD clade</taxon>
        <taxon>Panicoideae</taxon>
        <taxon>Andropogonodae</taxon>
        <taxon>Andropogoneae</taxon>
        <taxon>Tripsacinae</taxon>
        <taxon>Zea</taxon>
    </lineage>
</organism>
<dbReference type="SUPFAM" id="SSF141130">
    <property type="entry name" value="Acetamidase/Formamidase-like"/>
    <property type="match status" value="1"/>
</dbReference>
<dbReference type="InParanoid" id="A0A1D6Q143"/>
<evidence type="ECO:0000313" key="2">
    <source>
        <dbReference type="EMBL" id="AQK52337.1"/>
    </source>
</evidence>
<dbReference type="PANTHER" id="PTHR31891">
    <property type="entry name" value="FORMAMIDASE C869.04-RELATED"/>
    <property type="match status" value="1"/>
</dbReference>
<dbReference type="GO" id="GO:0016811">
    <property type="term" value="F:hydrolase activity, acting on carbon-nitrogen (but not peptide) bonds, in linear amides"/>
    <property type="evidence" value="ECO:0007669"/>
    <property type="project" value="InterPro"/>
</dbReference>
<dbReference type="AlphaFoldDB" id="A0A1D6Q143"/>
<dbReference type="InterPro" id="IPR004304">
    <property type="entry name" value="FmdA_AmdA"/>
</dbReference>